<evidence type="ECO:0000313" key="3">
    <source>
        <dbReference type="Proteomes" id="UP000254304"/>
    </source>
</evidence>
<evidence type="ECO:0000259" key="1">
    <source>
        <dbReference type="SMART" id="SM00901"/>
    </source>
</evidence>
<protein>
    <submittedName>
        <fullName evidence="2">FRG domain</fullName>
    </submittedName>
</protein>
<dbReference type="InterPro" id="IPR014966">
    <property type="entry name" value="FRG-dom"/>
</dbReference>
<dbReference type="Pfam" id="PF08867">
    <property type="entry name" value="FRG"/>
    <property type="match status" value="1"/>
</dbReference>
<dbReference type="SMART" id="SM00901">
    <property type="entry name" value="FRG"/>
    <property type="match status" value="1"/>
</dbReference>
<dbReference type="EMBL" id="UGGO01000001">
    <property type="protein sequence ID" value="STQ46265.1"/>
    <property type="molecule type" value="Genomic_DNA"/>
</dbReference>
<sequence length="251" mass="29165">MRAVKKIEKITSVSGFIENIMNINKRNARPTAFRGQKFYDWDTEPKIFRDDCNVYSEENLIVRDLVSVHPQEFDSDKTMFDRLVRMQHFGLPTRLLDVTLNPLVALWFASEKYLVDGKEQDGKVQYFLVPKERQKYYDSDRVSCMANLANLKSESKEEIFKLVAQGLSRAQFNRRKCVDELFYNIGFEKPNFRKIIEPMDLIRPVFVKPKLNNKRIIAQSGAFLIYGAKTYKGASGEAIIPVRRIMVSAKC</sequence>
<organism evidence="2 3">
    <name type="scientific">Ewingella americana</name>
    <dbReference type="NCBI Taxonomy" id="41202"/>
    <lineage>
        <taxon>Bacteria</taxon>
        <taxon>Pseudomonadati</taxon>
        <taxon>Pseudomonadota</taxon>
        <taxon>Gammaproteobacteria</taxon>
        <taxon>Enterobacterales</taxon>
        <taxon>Yersiniaceae</taxon>
        <taxon>Ewingella</taxon>
    </lineage>
</organism>
<proteinExistence type="predicted"/>
<name>A0A377NH53_9GAMM</name>
<accession>A0A377NH53</accession>
<evidence type="ECO:0000313" key="2">
    <source>
        <dbReference type="EMBL" id="STQ46265.1"/>
    </source>
</evidence>
<dbReference type="AlphaFoldDB" id="A0A377NH53"/>
<gene>
    <name evidence="2" type="ORF">NCTC12157_04036</name>
</gene>
<dbReference type="Proteomes" id="UP000254304">
    <property type="component" value="Unassembled WGS sequence"/>
</dbReference>
<reference evidence="2 3" key="1">
    <citation type="submission" date="2018-06" db="EMBL/GenBank/DDBJ databases">
        <authorList>
            <consortium name="Pathogen Informatics"/>
            <person name="Doyle S."/>
        </authorList>
    </citation>
    <scope>NUCLEOTIDE SEQUENCE [LARGE SCALE GENOMIC DNA]</scope>
    <source>
        <strain evidence="2 3">NCTC12157</strain>
    </source>
</reference>
<feature type="domain" description="FRG" evidence="1">
    <location>
        <begin position="27"/>
        <end position="125"/>
    </location>
</feature>